<dbReference type="PANTHER" id="PTHR33181:SF19">
    <property type="entry name" value="OS04G0658200 PROTEIN"/>
    <property type="match status" value="1"/>
</dbReference>
<reference evidence="1" key="1">
    <citation type="journal article" date="2023" name="Plant J.">
        <title>Genome sequences and population genomics provide insights into the demographic history, inbreeding, and mutation load of two 'living fossil' tree species of Dipteronia.</title>
        <authorList>
            <person name="Feng Y."/>
            <person name="Comes H.P."/>
            <person name="Chen J."/>
            <person name="Zhu S."/>
            <person name="Lu R."/>
            <person name="Zhang X."/>
            <person name="Li P."/>
            <person name="Qiu J."/>
            <person name="Olsen K.M."/>
            <person name="Qiu Y."/>
        </authorList>
    </citation>
    <scope>NUCLEOTIDE SEQUENCE</scope>
    <source>
        <strain evidence="1">NBL</strain>
    </source>
</reference>
<accession>A0AAE0AJF4</accession>
<proteinExistence type="predicted"/>
<keyword evidence="2" id="KW-1185">Reference proteome</keyword>
<sequence length="102" mass="12087">MELWHKMVFPVRRVWLAVSSRVKARKNGGGLLKLHNDVESCEYQDIKVMWEMLNQSETQLITTTTHNNNNNNNNTKRRQRPFWRVFVWPNHSSSSSFSTPNQ</sequence>
<dbReference type="Proteomes" id="UP001281410">
    <property type="component" value="Unassembled WGS sequence"/>
</dbReference>
<evidence type="ECO:0000313" key="1">
    <source>
        <dbReference type="EMBL" id="KAK3219137.1"/>
    </source>
</evidence>
<dbReference type="PANTHER" id="PTHR33181">
    <property type="entry name" value="OS01G0778500 PROTEIN"/>
    <property type="match status" value="1"/>
</dbReference>
<comment type="caution">
    <text evidence="1">The sequence shown here is derived from an EMBL/GenBank/DDBJ whole genome shotgun (WGS) entry which is preliminary data.</text>
</comment>
<name>A0AAE0AJF4_9ROSI</name>
<gene>
    <name evidence="1" type="ORF">Dsin_013107</name>
</gene>
<protein>
    <submittedName>
        <fullName evidence="1">Uncharacterized protein</fullName>
    </submittedName>
</protein>
<evidence type="ECO:0000313" key="2">
    <source>
        <dbReference type="Proteomes" id="UP001281410"/>
    </source>
</evidence>
<dbReference type="EMBL" id="JANJYJ010000004">
    <property type="protein sequence ID" value="KAK3219137.1"/>
    <property type="molecule type" value="Genomic_DNA"/>
</dbReference>
<dbReference type="AlphaFoldDB" id="A0AAE0AJF4"/>
<organism evidence="1 2">
    <name type="scientific">Dipteronia sinensis</name>
    <dbReference type="NCBI Taxonomy" id="43782"/>
    <lineage>
        <taxon>Eukaryota</taxon>
        <taxon>Viridiplantae</taxon>
        <taxon>Streptophyta</taxon>
        <taxon>Embryophyta</taxon>
        <taxon>Tracheophyta</taxon>
        <taxon>Spermatophyta</taxon>
        <taxon>Magnoliopsida</taxon>
        <taxon>eudicotyledons</taxon>
        <taxon>Gunneridae</taxon>
        <taxon>Pentapetalae</taxon>
        <taxon>rosids</taxon>
        <taxon>malvids</taxon>
        <taxon>Sapindales</taxon>
        <taxon>Sapindaceae</taxon>
        <taxon>Hippocastanoideae</taxon>
        <taxon>Acereae</taxon>
        <taxon>Dipteronia</taxon>
    </lineage>
</organism>